<dbReference type="EMBL" id="JAACJL010000045">
    <property type="protein sequence ID" value="KAF4613465.1"/>
    <property type="molecule type" value="Genomic_DNA"/>
</dbReference>
<reference evidence="1 2" key="1">
    <citation type="submission" date="2019-12" db="EMBL/GenBank/DDBJ databases">
        <authorList>
            <person name="Floudas D."/>
            <person name="Bentzer J."/>
            <person name="Ahren D."/>
            <person name="Johansson T."/>
            <person name="Persson P."/>
            <person name="Tunlid A."/>
        </authorList>
    </citation>
    <scope>NUCLEOTIDE SEQUENCE [LARGE SCALE GENOMIC DNA]</scope>
    <source>
        <strain evidence="1 2">CBS 102.39</strain>
    </source>
</reference>
<dbReference type="Proteomes" id="UP000521872">
    <property type="component" value="Unassembled WGS sequence"/>
</dbReference>
<evidence type="ECO:0000313" key="1">
    <source>
        <dbReference type="EMBL" id="KAF4613465.1"/>
    </source>
</evidence>
<gene>
    <name evidence="1" type="ORF">D9613_007425</name>
</gene>
<proteinExistence type="predicted"/>
<sequence>MLFMLFREHVASVFPILILFTALLHERLSVAPVTGFEFSAPTYPSWSHAIAGFLATGSAVMLSQLILLDSYYFPVLEELAEDEEWGSYDGNTIGSGLEQREEEVSEARLWLSPLRTSSWVADKNVGALPRWEGGFLVGRGFVAEVFAFSDAKELLAI</sequence>
<accession>A0A8H4QML1</accession>
<organism evidence="1 2">
    <name type="scientific">Agrocybe pediades</name>
    <dbReference type="NCBI Taxonomy" id="84607"/>
    <lineage>
        <taxon>Eukaryota</taxon>
        <taxon>Fungi</taxon>
        <taxon>Dikarya</taxon>
        <taxon>Basidiomycota</taxon>
        <taxon>Agaricomycotina</taxon>
        <taxon>Agaricomycetes</taxon>
        <taxon>Agaricomycetidae</taxon>
        <taxon>Agaricales</taxon>
        <taxon>Agaricineae</taxon>
        <taxon>Strophariaceae</taxon>
        <taxon>Agrocybe</taxon>
    </lineage>
</organism>
<keyword evidence="2" id="KW-1185">Reference proteome</keyword>
<protein>
    <submittedName>
        <fullName evidence="1">Uncharacterized protein</fullName>
    </submittedName>
</protein>
<comment type="caution">
    <text evidence="1">The sequence shown here is derived from an EMBL/GenBank/DDBJ whole genome shotgun (WGS) entry which is preliminary data.</text>
</comment>
<evidence type="ECO:0000313" key="2">
    <source>
        <dbReference type="Proteomes" id="UP000521872"/>
    </source>
</evidence>
<dbReference type="AlphaFoldDB" id="A0A8H4QML1"/>
<name>A0A8H4QML1_9AGAR</name>